<dbReference type="Gene3D" id="3.40.30.10">
    <property type="entry name" value="Glutaredoxin"/>
    <property type="match status" value="1"/>
</dbReference>
<keyword evidence="2 5" id="KW-0575">Peroxidase</keyword>
<dbReference type="InterPro" id="IPR000889">
    <property type="entry name" value="Glutathione_peroxidase"/>
</dbReference>
<evidence type="ECO:0000313" key="8">
    <source>
        <dbReference type="EMBL" id="PZF78361.1"/>
    </source>
</evidence>
<proteinExistence type="inferred from homology"/>
<dbReference type="InterPro" id="IPR036249">
    <property type="entry name" value="Thioredoxin-like_sf"/>
</dbReference>
<dbReference type="InterPro" id="IPR013766">
    <property type="entry name" value="Thioredoxin_domain"/>
</dbReference>
<feature type="active site" evidence="4">
    <location>
        <position position="56"/>
    </location>
</feature>
<dbReference type="EMBL" id="QKVK01000001">
    <property type="protein sequence ID" value="PZF78361.1"/>
    <property type="molecule type" value="Genomic_DNA"/>
</dbReference>
<comment type="caution">
    <text evidence="8">The sequence shown here is derived from an EMBL/GenBank/DDBJ whole genome shotgun (WGS) entry which is preliminary data.</text>
</comment>
<accession>A0A2W2ASQ9</accession>
<dbReference type="PRINTS" id="PR01011">
    <property type="entry name" value="GLUTPROXDASE"/>
</dbReference>
<evidence type="ECO:0000259" key="7">
    <source>
        <dbReference type="PROSITE" id="PS51352"/>
    </source>
</evidence>
<keyword evidence="6" id="KW-0732">Signal</keyword>
<keyword evidence="9" id="KW-1185">Reference proteome</keyword>
<evidence type="ECO:0000256" key="2">
    <source>
        <dbReference type="ARBA" id="ARBA00022559"/>
    </source>
</evidence>
<dbReference type="PANTHER" id="PTHR11592:SF78">
    <property type="entry name" value="GLUTATHIONE PEROXIDASE"/>
    <property type="match status" value="1"/>
</dbReference>
<evidence type="ECO:0000313" key="9">
    <source>
        <dbReference type="Proteomes" id="UP000248795"/>
    </source>
</evidence>
<evidence type="ECO:0000256" key="1">
    <source>
        <dbReference type="ARBA" id="ARBA00006926"/>
    </source>
</evidence>
<dbReference type="AlphaFoldDB" id="A0A2W2ASQ9"/>
<dbReference type="PROSITE" id="PS00460">
    <property type="entry name" value="GLUTATHIONE_PEROXID_1"/>
    <property type="match status" value="1"/>
</dbReference>
<dbReference type="Proteomes" id="UP000248795">
    <property type="component" value="Unassembled WGS sequence"/>
</dbReference>
<name>A0A2W2ASQ9_9HYPH</name>
<reference evidence="9" key="1">
    <citation type="submission" date="2018-06" db="EMBL/GenBank/DDBJ databases">
        <title>Aestuariibacter litoralis strain KCTC 52945T.</title>
        <authorList>
            <person name="Li X."/>
            <person name="Salam N."/>
            <person name="Li J.-L."/>
            <person name="Chen Y.-M."/>
            <person name="Yang Z.-W."/>
            <person name="Zhang L.-Y."/>
            <person name="Han M.-X."/>
            <person name="Xiao M."/>
            <person name="Li W.-J."/>
        </authorList>
    </citation>
    <scope>NUCLEOTIDE SEQUENCE [LARGE SCALE GENOMIC DNA]</scope>
    <source>
        <strain evidence="9">KCTC 52945</strain>
    </source>
</reference>
<dbReference type="InterPro" id="IPR029759">
    <property type="entry name" value="GPX_AS"/>
</dbReference>
<comment type="similarity">
    <text evidence="1 5">Belongs to the glutathione peroxidase family.</text>
</comment>
<dbReference type="SUPFAM" id="SSF52833">
    <property type="entry name" value="Thioredoxin-like"/>
    <property type="match status" value="1"/>
</dbReference>
<evidence type="ECO:0000256" key="5">
    <source>
        <dbReference type="RuleBase" id="RU000499"/>
    </source>
</evidence>
<gene>
    <name evidence="8" type="ORF">DK847_00620</name>
</gene>
<dbReference type="PANTHER" id="PTHR11592">
    <property type="entry name" value="GLUTATHIONE PEROXIDASE"/>
    <property type="match status" value="1"/>
</dbReference>
<feature type="chain" id="PRO_5015988959" description="Glutathione peroxidase" evidence="6">
    <location>
        <begin position="21"/>
        <end position="181"/>
    </location>
</feature>
<dbReference type="RefSeq" id="WP_111195688.1">
    <property type="nucleotide sequence ID" value="NZ_QKVK01000001.1"/>
</dbReference>
<evidence type="ECO:0000256" key="3">
    <source>
        <dbReference type="ARBA" id="ARBA00023002"/>
    </source>
</evidence>
<dbReference type="GO" id="GO:0034599">
    <property type="term" value="P:cellular response to oxidative stress"/>
    <property type="evidence" value="ECO:0007669"/>
    <property type="project" value="TreeGrafter"/>
</dbReference>
<keyword evidence="3 5" id="KW-0560">Oxidoreductase</keyword>
<dbReference type="GO" id="GO:0004601">
    <property type="term" value="F:peroxidase activity"/>
    <property type="evidence" value="ECO:0007669"/>
    <property type="project" value="UniProtKB-KW"/>
</dbReference>
<dbReference type="CDD" id="cd00340">
    <property type="entry name" value="GSH_Peroxidase"/>
    <property type="match status" value="1"/>
</dbReference>
<dbReference type="PIRSF" id="PIRSF000303">
    <property type="entry name" value="Glutathion_perox"/>
    <property type="match status" value="1"/>
</dbReference>
<dbReference type="PROSITE" id="PS51355">
    <property type="entry name" value="GLUTATHIONE_PEROXID_3"/>
    <property type="match status" value="1"/>
</dbReference>
<dbReference type="PROSITE" id="PS51352">
    <property type="entry name" value="THIOREDOXIN_2"/>
    <property type="match status" value="1"/>
</dbReference>
<protein>
    <recommendedName>
        <fullName evidence="5">Glutathione peroxidase</fullName>
    </recommendedName>
</protein>
<dbReference type="Pfam" id="PF00255">
    <property type="entry name" value="GSHPx"/>
    <property type="match status" value="1"/>
</dbReference>
<feature type="signal peptide" evidence="6">
    <location>
        <begin position="1"/>
        <end position="20"/>
    </location>
</feature>
<sequence>MRQLFLTLCALVFASTAAMAETTAYDFTLTGIDGKPMPLAQFRGHPMLIVNTASECGYTPQYEDLEKLWLAYKDKGLVIIGVPSNDFGGQEPGTSEEIATFCKVNYGVTFPLADKTVVKGDKADPFYKWAGEKAGALGRPKWNFHKYLIGADGRFIDWFSTPTKPMGPKITAAVDKALAAK</sequence>
<evidence type="ECO:0000256" key="6">
    <source>
        <dbReference type="SAM" id="SignalP"/>
    </source>
</evidence>
<organism evidence="8 9">
    <name type="scientific">Aestuariivirga litoralis</name>
    <dbReference type="NCBI Taxonomy" id="2650924"/>
    <lineage>
        <taxon>Bacteria</taxon>
        <taxon>Pseudomonadati</taxon>
        <taxon>Pseudomonadota</taxon>
        <taxon>Alphaproteobacteria</taxon>
        <taxon>Hyphomicrobiales</taxon>
        <taxon>Aestuariivirgaceae</taxon>
        <taxon>Aestuariivirga</taxon>
    </lineage>
</organism>
<evidence type="ECO:0000256" key="4">
    <source>
        <dbReference type="PIRSR" id="PIRSR000303-1"/>
    </source>
</evidence>
<feature type="domain" description="Thioredoxin" evidence="7">
    <location>
        <begin position="18"/>
        <end position="179"/>
    </location>
</feature>